<proteinExistence type="predicted"/>
<name>A0A1G4AXH3_9PEZI</name>
<gene>
    <name evidence="1" type="ORF">CORC01_10881</name>
</gene>
<dbReference type="EMBL" id="MJBS01000111">
    <property type="protein sequence ID" value="OHE93860.1"/>
    <property type="molecule type" value="Genomic_DNA"/>
</dbReference>
<feature type="non-terminal residue" evidence="1">
    <location>
        <position position="1"/>
    </location>
</feature>
<evidence type="ECO:0000313" key="2">
    <source>
        <dbReference type="Proteomes" id="UP000176998"/>
    </source>
</evidence>
<organism evidence="1 2">
    <name type="scientific">Colletotrichum orchidophilum</name>
    <dbReference type="NCBI Taxonomy" id="1209926"/>
    <lineage>
        <taxon>Eukaryota</taxon>
        <taxon>Fungi</taxon>
        <taxon>Dikarya</taxon>
        <taxon>Ascomycota</taxon>
        <taxon>Pezizomycotina</taxon>
        <taxon>Sordariomycetes</taxon>
        <taxon>Hypocreomycetidae</taxon>
        <taxon>Glomerellales</taxon>
        <taxon>Glomerellaceae</taxon>
        <taxon>Colletotrichum</taxon>
    </lineage>
</organism>
<dbReference type="GeneID" id="34564018"/>
<dbReference type="Proteomes" id="UP000176998">
    <property type="component" value="Unassembled WGS sequence"/>
</dbReference>
<sequence length="49" mass="6033">LIKFIYFILYKKINNIKKLIYTFFKIVIINYDLLKEIISNKNKLFTAKF</sequence>
<dbReference type="RefSeq" id="XP_022471024.1">
    <property type="nucleotide sequence ID" value="XM_022622508.1"/>
</dbReference>
<accession>A0A1G4AXH3</accession>
<evidence type="ECO:0000313" key="1">
    <source>
        <dbReference type="EMBL" id="OHE93860.1"/>
    </source>
</evidence>
<keyword evidence="2" id="KW-1185">Reference proteome</keyword>
<protein>
    <submittedName>
        <fullName evidence="1">Uncharacterized protein</fullName>
    </submittedName>
</protein>
<dbReference type="AlphaFoldDB" id="A0A1G4AXH3"/>
<comment type="caution">
    <text evidence="1">The sequence shown here is derived from an EMBL/GenBank/DDBJ whole genome shotgun (WGS) entry which is preliminary data.</text>
</comment>
<reference evidence="1 2" key="1">
    <citation type="submission" date="2016-09" db="EMBL/GenBank/DDBJ databases">
        <authorList>
            <person name="Capua I."/>
            <person name="De Benedictis P."/>
            <person name="Joannis T."/>
            <person name="Lombin L.H."/>
            <person name="Cattoli G."/>
        </authorList>
    </citation>
    <scope>NUCLEOTIDE SEQUENCE [LARGE SCALE GENOMIC DNA]</scope>
    <source>
        <strain evidence="1 2">IMI 309357</strain>
    </source>
</reference>